<keyword evidence="1" id="KW-0812">Transmembrane</keyword>
<protein>
    <submittedName>
        <fullName evidence="2">Uncharacterized protein</fullName>
    </submittedName>
</protein>
<keyword evidence="1" id="KW-1133">Transmembrane helix</keyword>
<evidence type="ECO:0000256" key="1">
    <source>
        <dbReference type="SAM" id="Phobius"/>
    </source>
</evidence>
<dbReference type="STRING" id="1192866.LEP1GSC133_4491"/>
<evidence type="ECO:0000313" key="3">
    <source>
        <dbReference type="Proteomes" id="UP000012159"/>
    </source>
</evidence>
<sequence>MNDWEIAKLILFYTFWTSIVFFFLLAVIVRVIVDYVTFFFSWFSSRSSNKAKIEERTHAEINIKNLQVKLPWTVKYSEDFRLTPLTHKDFSHALHHVSKAVGKLHGLADDMDHNKELALSLNPDDYGKYIADLVVCALRLANTFPGRIIDLESEVIKRIETKNGVRLR</sequence>
<dbReference type="EMBL" id="AKWF02000056">
    <property type="protein sequence ID" value="EMO63363.1"/>
    <property type="molecule type" value="Genomic_DNA"/>
</dbReference>
<dbReference type="AlphaFoldDB" id="M6WNL8"/>
<organism evidence="2 3">
    <name type="scientific">Leptospira borgpetersenii serovar Pomona str. 200901868</name>
    <dbReference type="NCBI Taxonomy" id="1192866"/>
    <lineage>
        <taxon>Bacteria</taxon>
        <taxon>Pseudomonadati</taxon>
        <taxon>Spirochaetota</taxon>
        <taxon>Spirochaetia</taxon>
        <taxon>Leptospirales</taxon>
        <taxon>Leptospiraceae</taxon>
        <taxon>Leptospira</taxon>
    </lineage>
</organism>
<evidence type="ECO:0000313" key="2">
    <source>
        <dbReference type="EMBL" id="EMO63363.1"/>
    </source>
</evidence>
<accession>M6WNL8</accession>
<dbReference type="Proteomes" id="UP000012159">
    <property type="component" value="Unassembled WGS sequence"/>
</dbReference>
<gene>
    <name evidence="2" type="ORF">LEP1GSC133_4491</name>
</gene>
<name>M6WNL8_LEPBO</name>
<reference evidence="2 3" key="1">
    <citation type="submission" date="2013-01" db="EMBL/GenBank/DDBJ databases">
        <authorList>
            <person name="Harkins D.M."/>
            <person name="Durkin A.S."/>
            <person name="Brinkac L.M."/>
            <person name="Haft D.H."/>
            <person name="Selengut J.D."/>
            <person name="Sanka R."/>
            <person name="DePew J."/>
            <person name="Purushe J."/>
            <person name="Picardeau M."/>
            <person name="Werts C."/>
            <person name="Goarant C."/>
            <person name="Vinetz J.M."/>
            <person name="Sutton G.G."/>
            <person name="Nierman W.C."/>
            <person name="Fouts D.E."/>
        </authorList>
    </citation>
    <scope>NUCLEOTIDE SEQUENCE [LARGE SCALE GENOMIC DNA]</scope>
    <source>
        <strain evidence="2 3">200901868</strain>
    </source>
</reference>
<comment type="caution">
    <text evidence="2">The sequence shown here is derived from an EMBL/GenBank/DDBJ whole genome shotgun (WGS) entry which is preliminary data.</text>
</comment>
<keyword evidence="1" id="KW-0472">Membrane</keyword>
<proteinExistence type="predicted"/>
<feature type="transmembrane region" description="Helical" evidence="1">
    <location>
        <begin position="20"/>
        <end position="43"/>
    </location>
</feature>